<evidence type="ECO:0000259" key="2">
    <source>
        <dbReference type="Pfam" id="PF08450"/>
    </source>
</evidence>
<dbReference type="PANTHER" id="PTHR47572">
    <property type="entry name" value="LIPOPROTEIN-RELATED"/>
    <property type="match status" value="1"/>
</dbReference>
<sequence length="305" mass="33628">MSAEGCGYEIIDPAFRELILPNAWVEKLYGGCRWAEGPVYFTDGDFLVWSDIPNNRMMRWVPDLGVSVFRQFSNYSNGNTRDRQGRLVSCEQGGRRVTRTQPDGTIEVIADQYQGKRLNSPNDVVVASDDSIWFTDPTYGIHSDYEGYKAQSEIGACYVYRWDAHSRELTVVADDFLKPNGLAFSPDESQLYIADTGATHTENGPHHIRVFDVVDGVTLANGRVFAEIDPGLADGFRLDVQGNVWTSAGDGVHCYSPAGKLLGKIKIPEVVANVTFGGPKRNRLFIAATSSIYAVYVGVAGAQRP</sequence>
<reference evidence="3" key="4">
    <citation type="submission" date="2024-05" db="EMBL/GenBank/DDBJ databases">
        <authorList>
            <person name="Sun Q."/>
            <person name="Zhou Y."/>
        </authorList>
    </citation>
    <scope>NUCLEOTIDE SEQUENCE</scope>
    <source>
        <strain evidence="3">CGMCC 1.11013</strain>
    </source>
</reference>
<dbReference type="eggNOG" id="COG3386">
    <property type="taxonomic scope" value="Bacteria"/>
</dbReference>
<dbReference type="InterPro" id="IPR013658">
    <property type="entry name" value="SGL"/>
</dbReference>
<dbReference type="Proteomes" id="UP000027439">
    <property type="component" value="Unassembled WGS sequence"/>
</dbReference>
<dbReference type="SUPFAM" id="SSF63829">
    <property type="entry name" value="Calcium-dependent phosphotriesterase"/>
    <property type="match status" value="1"/>
</dbReference>
<protein>
    <submittedName>
        <fullName evidence="4">Gluconolactonase</fullName>
    </submittedName>
</protein>
<dbReference type="Pfam" id="PF08450">
    <property type="entry name" value="SGL"/>
    <property type="match status" value="1"/>
</dbReference>
<keyword evidence="6" id="KW-1185">Reference proteome</keyword>
<gene>
    <name evidence="4" type="ORF">BG57_31410</name>
    <name evidence="3" type="ORF">GCM10010985_30150</name>
</gene>
<evidence type="ECO:0000313" key="3">
    <source>
        <dbReference type="EMBL" id="GGD73685.1"/>
    </source>
</evidence>
<organism evidence="4 5">
    <name type="scientific">Caballeronia grimmiae</name>
    <dbReference type="NCBI Taxonomy" id="1071679"/>
    <lineage>
        <taxon>Bacteria</taxon>
        <taxon>Pseudomonadati</taxon>
        <taxon>Pseudomonadota</taxon>
        <taxon>Betaproteobacteria</taxon>
        <taxon>Burkholderiales</taxon>
        <taxon>Burkholderiaceae</taxon>
        <taxon>Caballeronia</taxon>
    </lineage>
</organism>
<dbReference type="STRING" id="1071679.BG57_31410"/>
<comment type="caution">
    <text evidence="4">The sequence shown here is derived from an EMBL/GenBank/DDBJ whole genome shotgun (WGS) entry which is preliminary data.</text>
</comment>
<dbReference type="InterPro" id="IPR011042">
    <property type="entry name" value="6-blade_b-propeller_TolB-like"/>
</dbReference>
<feature type="domain" description="SMP-30/Gluconolactonase/LRE-like region" evidence="2">
    <location>
        <begin position="34"/>
        <end position="288"/>
    </location>
</feature>
<reference evidence="4 5" key="2">
    <citation type="submission" date="2014-03" db="EMBL/GenBank/DDBJ databases">
        <title>Draft Genome Sequences of Four Burkholderia Strains.</title>
        <authorList>
            <person name="Liu X.Y."/>
            <person name="Li C.X."/>
            <person name="Xu J.H."/>
        </authorList>
    </citation>
    <scope>NUCLEOTIDE SEQUENCE [LARGE SCALE GENOMIC DNA]</scope>
    <source>
        <strain evidence="4 5">R27</strain>
    </source>
</reference>
<dbReference type="Gene3D" id="2.120.10.30">
    <property type="entry name" value="TolB, C-terminal domain"/>
    <property type="match status" value="1"/>
</dbReference>
<evidence type="ECO:0000313" key="5">
    <source>
        <dbReference type="Proteomes" id="UP000027439"/>
    </source>
</evidence>
<keyword evidence="1" id="KW-0378">Hydrolase</keyword>
<accession>A0A069P3M4</accession>
<reference evidence="3" key="1">
    <citation type="journal article" date="2014" name="Int. J. Syst. Evol. Microbiol.">
        <title>Complete genome of a new Firmicutes species belonging to the dominant human colonic microbiota ('Ruminococcus bicirculans') reveals two chromosomes and a selective capacity to utilize plant glucans.</title>
        <authorList>
            <consortium name="NISC Comparative Sequencing Program"/>
            <person name="Wegmann U."/>
            <person name="Louis P."/>
            <person name="Goesmann A."/>
            <person name="Henrissat B."/>
            <person name="Duncan S.H."/>
            <person name="Flint H.J."/>
        </authorList>
    </citation>
    <scope>NUCLEOTIDE SEQUENCE</scope>
    <source>
        <strain evidence="3">CGMCC 1.11013</strain>
    </source>
</reference>
<evidence type="ECO:0000256" key="1">
    <source>
        <dbReference type="ARBA" id="ARBA00022801"/>
    </source>
</evidence>
<name>A0A069P3M4_9BURK</name>
<reference evidence="6" key="3">
    <citation type="journal article" date="2019" name="Int. J. Syst. Evol. Microbiol.">
        <title>The Global Catalogue of Microorganisms (GCM) 10K type strain sequencing project: providing services to taxonomists for standard genome sequencing and annotation.</title>
        <authorList>
            <consortium name="The Broad Institute Genomics Platform"/>
            <consortium name="The Broad Institute Genome Sequencing Center for Infectious Disease"/>
            <person name="Wu L."/>
            <person name="Ma J."/>
        </authorList>
    </citation>
    <scope>NUCLEOTIDE SEQUENCE [LARGE SCALE GENOMIC DNA]</scope>
    <source>
        <strain evidence="6">CGMCC 1.11013</strain>
    </source>
</reference>
<dbReference type="RefSeq" id="WP_035963215.1">
    <property type="nucleotide sequence ID" value="NZ_BMEG01000004.1"/>
</dbReference>
<dbReference type="PANTHER" id="PTHR47572:SF4">
    <property type="entry name" value="LACTONASE DRP35"/>
    <property type="match status" value="1"/>
</dbReference>
<dbReference type="EMBL" id="BMEG01000004">
    <property type="protein sequence ID" value="GGD73685.1"/>
    <property type="molecule type" value="Genomic_DNA"/>
</dbReference>
<dbReference type="GO" id="GO:0016787">
    <property type="term" value="F:hydrolase activity"/>
    <property type="evidence" value="ECO:0007669"/>
    <property type="project" value="UniProtKB-KW"/>
</dbReference>
<dbReference type="EMBL" id="JFHE01000008">
    <property type="protein sequence ID" value="KDR35260.1"/>
    <property type="molecule type" value="Genomic_DNA"/>
</dbReference>
<dbReference type="OrthoDB" id="241638at2"/>
<dbReference type="Proteomes" id="UP000597138">
    <property type="component" value="Unassembled WGS sequence"/>
</dbReference>
<dbReference type="AlphaFoldDB" id="A0A069P3M4"/>
<evidence type="ECO:0000313" key="4">
    <source>
        <dbReference type="EMBL" id="KDR35260.1"/>
    </source>
</evidence>
<dbReference type="InterPro" id="IPR051262">
    <property type="entry name" value="SMP-30/CGR1_Lactonase"/>
</dbReference>
<proteinExistence type="predicted"/>
<evidence type="ECO:0000313" key="6">
    <source>
        <dbReference type="Proteomes" id="UP000597138"/>
    </source>
</evidence>